<dbReference type="Gene3D" id="2.60.120.260">
    <property type="entry name" value="Galactose-binding domain-like"/>
    <property type="match status" value="1"/>
</dbReference>
<dbReference type="AlphaFoldDB" id="A0AAD4PUG8"/>
<protein>
    <recommendedName>
        <fullName evidence="4">CBM-cenC domain-containing protein</fullName>
    </recommendedName>
</protein>
<evidence type="ECO:0000313" key="2">
    <source>
        <dbReference type="EMBL" id="KAH8692185.1"/>
    </source>
</evidence>
<dbReference type="Proteomes" id="UP001201262">
    <property type="component" value="Unassembled WGS sequence"/>
</dbReference>
<dbReference type="InterPro" id="IPR008979">
    <property type="entry name" value="Galactose-bd-like_sf"/>
</dbReference>
<proteinExistence type="predicted"/>
<keyword evidence="1" id="KW-0732">Signal</keyword>
<name>A0AAD4PUG8_9EURO</name>
<dbReference type="RefSeq" id="XP_046068182.1">
    <property type="nucleotide sequence ID" value="XM_046217081.1"/>
</dbReference>
<evidence type="ECO:0000256" key="1">
    <source>
        <dbReference type="SAM" id="SignalP"/>
    </source>
</evidence>
<sequence length="471" mass="49506">MRLSLSILPALISFVCLAHANDVGDYGADACVPDWEICEWQQPLIDLLLGIPGVDSICQQYDPLVTGPIVVTVTDTPRPVTATTTLFRASSQVIPHTSTLTKTILQSSQAVVTRLFSSTAIRKVALTPTVTDVEATTVTETDTVTDTSSTTLTDLVTQTATQVITQYTTTTATVTAGATTTSVAPAKRNTNGDLAQLELYGAEDLSEACSCLQSSTLYETVTLPQSTTTRTVILATTLSSSIAVIQTAAVTDVVINTSTADLTVVVTDTSTTISTATITVETTVSATVDQTVDVTETDTVTATATITDPFTTTLPVTVTATVTPTATCGVNLIQNPEFASTSLPPWTVALSGGFIQQYNSNCGVSSYCILFYGSSAGSFTLSQTIDTFAGESYTMSFDYHTWSTPQAGAAFTCHVNNSAETSWSIPLSVSTSSWASYTGTFVASSSSTTFTCTGSTTHEYILNLDAFDIQC</sequence>
<feature type="signal peptide" evidence="1">
    <location>
        <begin position="1"/>
        <end position="20"/>
    </location>
</feature>
<dbReference type="GeneID" id="70247368"/>
<reference evidence="2" key="1">
    <citation type="submission" date="2021-12" db="EMBL/GenBank/DDBJ databases">
        <title>Convergent genome expansion in fungi linked to evolution of root-endophyte symbiosis.</title>
        <authorList>
            <consortium name="DOE Joint Genome Institute"/>
            <person name="Ke Y.-H."/>
            <person name="Bonito G."/>
            <person name="Liao H.-L."/>
            <person name="Looney B."/>
            <person name="Rojas-Flechas A."/>
            <person name="Nash J."/>
            <person name="Hameed K."/>
            <person name="Schadt C."/>
            <person name="Martin F."/>
            <person name="Crous P.W."/>
            <person name="Miettinen O."/>
            <person name="Magnuson J.K."/>
            <person name="Labbe J."/>
            <person name="Jacobson D."/>
            <person name="Doktycz M.J."/>
            <person name="Veneault-Fourrey C."/>
            <person name="Kuo A."/>
            <person name="Mondo S."/>
            <person name="Calhoun S."/>
            <person name="Riley R."/>
            <person name="Ohm R."/>
            <person name="LaButti K."/>
            <person name="Andreopoulos B."/>
            <person name="Pangilinan J."/>
            <person name="Nolan M."/>
            <person name="Tritt A."/>
            <person name="Clum A."/>
            <person name="Lipzen A."/>
            <person name="Daum C."/>
            <person name="Barry K."/>
            <person name="Grigoriev I.V."/>
            <person name="Vilgalys R."/>
        </authorList>
    </citation>
    <scope>NUCLEOTIDE SEQUENCE</scope>
    <source>
        <strain evidence="2">PMI_201</strain>
    </source>
</reference>
<evidence type="ECO:0008006" key="4">
    <source>
        <dbReference type="Google" id="ProtNLM"/>
    </source>
</evidence>
<evidence type="ECO:0000313" key="3">
    <source>
        <dbReference type="Proteomes" id="UP001201262"/>
    </source>
</evidence>
<accession>A0AAD4PUG8</accession>
<gene>
    <name evidence="2" type="ORF">BGW36DRAFT_387154</name>
</gene>
<dbReference type="SUPFAM" id="SSF49785">
    <property type="entry name" value="Galactose-binding domain-like"/>
    <property type="match status" value="1"/>
</dbReference>
<organism evidence="2 3">
    <name type="scientific">Talaromyces proteolyticus</name>
    <dbReference type="NCBI Taxonomy" id="1131652"/>
    <lineage>
        <taxon>Eukaryota</taxon>
        <taxon>Fungi</taxon>
        <taxon>Dikarya</taxon>
        <taxon>Ascomycota</taxon>
        <taxon>Pezizomycotina</taxon>
        <taxon>Eurotiomycetes</taxon>
        <taxon>Eurotiomycetidae</taxon>
        <taxon>Eurotiales</taxon>
        <taxon>Trichocomaceae</taxon>
        <taxon>Talaromyces</taxon>
        <taxon>Talaromyces sect. Bacilispori</taxon>
    </lineage>
</organism>
<comment type="caution">
    <text evidence="2">The sequence shown here is derived from an EMBL/GenBank/DDBJ whole genome shotgun (WGS) entry which is preliminary data.</text>
</comment>
<feature type="chain" id="PRO_5041981373" description="CBM-cenC domain-containing protein" evidence="1">
    <location>
        <begin position="21"/>
        <end position="471"/>
    </location>
</feature>
<dbReference type="EMBL" id="JAJTJA010000011">
    <property type="protein sequence ID" value="KAH8692185.1"/>
    <property type="molecule type" value="Genomic_DNA"/>
</dbReference>
<keyword evidence="3" id="KW-1185">Reference proteome</keyword>